<name>A0ABX1R5P4_9ALTE</name>
<feature type="transmembrane region" description="Helical" evidence="10">
    <location>
        <begin position="270"/>
        <end position="290"/>
    </location>
</feature>
<dbReference type="PROSITE" id="PS51202">
    <property type="entry name" value="RCK_C"/>
    <property type="match status" value="1"/>
</dbReference>
<gene>
    <name evidence="12" type="ORF">HCJ96_11165</name>
</gene>
<evidence type="ECO:0000256" key="9">
    <source>
        <dbReference type="ARBA" id="ARBA00023136"/>
    </source>
</evidence>
<dbReference type="Gene3D" id="1.20.1530.20">
    <property type="match status" value="1"/>
</dbReference>
<keyword evidence="4" id="KW-1003">Cell membrane</keyword>
<comment type="subcellular location">
    <subcellularLocation>
        <location evidence="1">Cell membrane</location>
        <topology evidence="1">Multi-pass membrane protein</topology>
    </subcellularLocation>
</comment>
<dbReference type="Pfam" id="PF00999">
    <property type="entry name" value="Na_H_Exchanger"/>
    <property type="match status" value="1"/>
</dbReference>
<keyword evidence="5" id="KW-0630">Potassium</keyword>
<evidence type="ECO:0000256" key="7">
    <source>
        <dbReference type="ARBA" id="ARBA00022989"/>
    </source>
</evidence>
<dbReference type="InterPro" id="IPR038770">
    <property type="entry name" value="Na+/solute_symporter_sf"/>
</dbReference>
<evidence type="ECO:0000313" key="12">
    <source>
        <dbReference type="EMBL" id="NMH60583.1"/>
    </source>
</evidence>
<feature type="transmembrane region" description="Helical" evidence="10">
    <location>
        <begin position="302"/>
        <end position="325"/>
    </location>
</feature>
<dbReference type="NCBIfam" id="NF003716">
    <property type="entry name" value="PRK05326.1-3"/>
    <property type="match status" value="1"/>
</dbReference>
<dbReference type="EMBL" id="JAATNW010000005">
    <property type="protein sequence ID" value="NMH60583.1"/>
    <property type="molecule type" value="Genomic_DNA"/>
</dbReference>
<evidence type="ECO:0000256" key="1">
    <source>
        <dbReference type="ARBA" id="ARBA00004651"/>
    </source>
</evidence>
<dbReference type="RefSeq" id="WP_169211125.1">
    <property type="nucleotide sequence ID" value="NZ_JAATNW010000005.1"/>
</dbReference>
<keyword evidence="5" id="KW-0633">Potassium transport</keyword>
<feature type="domain" description="RCK C-terminal" evidence="11">
    <location>
        <begin position="403"/>
        <end position="484"/>
    </location>
</feature>
<evidence type="ECO:0000259" key="11">
    <source>
        <dbReference type="PROSITE" id="PS51202"/>
    </source>
</evidence>
<dbReference type="InterPro" id="IPR036721">
    <property type="entry name" value="RCK_C_sf"/>
</dbReference>
<dbReference type="PANTHER" id="PTHR32507:SF7">
    <property type="entry name" value="K(+)_H(+) ANTIPORTER NHAP2"/>
    <property type="match status" value="1"/>
</dbReference>
<keyword evidence="3" id="KW-0050">Antiport</keyword>
<evidence type="ECO:0000256" key="8">
    <source>
        <dbReference type="ARBA" id="ARBA00023065"/>
    </source>
</evidence>
<keyword evidence="7 10" id="KW-1133">Transmembrane helix</keyword>
<feature type="transmembrane region" description="Helical" evidence="10">
    <location>
        <begin position="6"/>
        <end position="25"/>
    </location>
</feature>
<feature type="transmembrane region" description="Helical" evidence="10">
    <location>
        <begin position="362"/>
        <end position="385"/>
    </location>
</feature>
<feature type="transmembrane region" description="Helical" evidence="10">
    <location>
        <begin position="188"/>
        <end position="212"/>
    </location>
</feature>
<dbReference type="Gene3D" id="3.30.70.1450">
    <property type="entry name" value="Regulator of K+ conductance, C-terminal domain"/>
    <property type="match status" value="1"/>
</dbReference>
<protein>
    <submittedName>
        <fullName evidence="12">Potassium/proton antiporter</fullName>
    </submittedName>
</protein>
<dbReference type="PANTHER" id="PTHR32507">
    <property type="entry name" value="NA(+)/H(+) ANTIPORTER 1"/>
    <property type="match status" value="1"/>
</dbReference>
<evidence type="ECO:0000256" key="2">
    <source>
        <dbReference type="ARBA" id="ARBA00022448"/>
    </source>
</evidence>
<keyword evidence="6 10" id="KW-0812">Transmembrane</keyword>
<feature type="transmembrane region" description="Helical" evidence="10">
    <location>
        <begin position="59"/>
        <end position="78"/>
    </location>
</feature>
<keyword evidence="13" id="KW-1185">Reference proteome</keyword>
<evidence type="ECO:0000256" key="5">
    <source>
        <dbReference type="ARBA" id="ARBA00022538"/>
    </source>
</evidence>
<evidence type="ECO:0000313" key="13">
    <source>
        <dbReference type="Proteomes" id="UP000709336"/>
    </source>
</evidence>
<keyword evidence="9 10" id="KW-0472">Membrane</keyword>
<dbReference type="Proteomes" id="UP000709336">
    <property type="component" value="Unassembled WGS sequence"/>
</dbReference>
<sequence>MFAVDHIILLSAVLAIFGVLASKLSPRFGVPVLVLFLGVGMLAGEDGIGRIFFDNADAAHAIGTFALILILFDGGLQTSQKSITQAWKPAALLATVGVIGTAVVTGLAAMYILDLPLYKGLLLGAIVGSTDAAAVFSVLRNAGIRIPAKVKSTLELESASNDPMAIFLTIGLITLIQDANTQPNDLAVLFASQMGVGAAVGLAIGGIAVWIFRRITLMAIGLYPVLVMLFGMLAFGVAANLNGSGFLATFITGVMVGNSRFAYQKNTFVFLDGLAWLGQIAMFVILGLLVTPTELFVFWKEGLLIACVLIFIARPLVVMPILLLFRFSLRASLLISWVGLRGSVPIILAIFPLIFGMPYAEIIFNVVFFIVLISALLQGSTLSFAARKLGLIVNDEVKTASTQEIVRLAKSKRELIKIELAKQSPAVNKRISELALPENAVIAMIARGEETLLPKGNVRLIEGDQVFVITKLPDKKMVERCFYTEVE</sequence>
<dbReference type="InterPro" id="IPR006037">
    <property type="entry name" value="RCK_C"/>
</dbReference>
<reference evidence="12 13" key="1">
    <citation type="submission" date="2020-03" db="EMBL/GenBank/DDBJ databases">
        <title>Alteromonas ponticola sp. nov., isolated from seawater.</title>
        <authorList>
            <person name="Yoon J.-H."/>
            <person name="Kim Y.-O."/>
        </authorList>
    </citation>
    <scope>NUCLEOTIDE SEQUENCE [LARGE SCALE GENOMIC DNA]</scope>
    <source>
        <strain evidence="12 13">MYP5</strain>
    </source>
</reference>
<evidence type="ECO:0000256" key="4">
    <source>
        <dbReference type="ARBA" id="ARBA00022475"/>
    </source>
</evidence>
<feature type="transmembrane region" description="Helical" evidence="10">
    <location>
        <begin position="219"/>
        <end position="239"/>
    </location>
</feature>
<evidence type="ECO:0000256" key="10">
    <source>
        <dbReference type="SAM" id="Phobius"/>
    </source>
</evidence>
<feature type="transmembrane region" description="Helical" evidence="10">
    <location>
        <begin position="337"/>
        <end position="356"/>
    </location>
</feature>
<comment type="caution">
    <text evidence="12">The sequence shown here is derived from an EMBL/GenBank/DDBJ whole genome shotgun (WGS) entry which is preliminary data.</text>
</comment>
<feature type="transmembrane region" description="Helical" evidence="10">
    <location>
        <begin position="159"/>
        <end position="176"/>
    </location>
</feature>
<keyword evidence="8" id="KW-0406">Ion transport</keyword>
<organism evidence="12 13">
    <name type="scientific">Alteromonas ponticola</name>
    <dbReference type="NCBI Taxonomy" id="2720613"/>
    <lineage>
        <taxon>Bacteria</taxon>
        <taxon>Pseudomonadati</taxon>
        <taxon>Pseudomonadota</taxon>
        <taxon>Gammaproteobacteria</taxon>
        <taxon>Alteromonadales</taxon>
        <taxon>Alteromonadaceae</taxon>
        <taxon>Alteromonas/Salinimonas group</taxon>
        <taxon>Alteromonas</taxon>
    </lineage>
</organism>
<evidence type="ECO:0000256" key="6">
    <source>
        <dbReference type="ARBA" id="ARBA00022692"/>
    </source>
</evidence>
<feature type="transmembrane region" description="Helical" evidence="10">
    <location>
        <begin position="118"/>
        <end position="139"/>
    </location>
</feature>
<accession>A0ABX1R5P4</accession>
<dbReference type="NCBIfam" id="NF003715">
    <property type="entry name" value="PRK05326.1-2"/>
    <property type="match status" value="1"/>
</dbReference>
<keyword evidence="2" id="KW-0813">Transport</keyword>
<evidence type="ECO:0000256" key="3">
    <source>
        <dbReference type="ARBA" id="ARBA00022449"/>
    </source>
</evidence>
<dbReference type="Pfam" id="PF02080">
    <property type="entry name" value="TrkA_C"/>
    <property type="match status" value="1"/>
</dbReference>
<feature type="transmembrane region" description="Helical" evidence="10">
    <location>
        <begin position="32"/>
        <end position="53"/>
    </location>
</feature>
<dbReference type="SUPFAM" id="SSF116726">
    <property type="entry name" value="TrkA C-terminal domain-like"/>
    <property type="match status" value="1"/>
</dbReference>
<proteinExistence type="predicted"/>
<feature type="transmembrane region" description="Helical" evidence="10">
    <location>
        <begin position="90"/>
        <end position="112"/>
    </location>
</feature>
<dbReference type="InterPro" id="IPR006153">
    <property type="entry name" value="Cation/H_exchanger_TM"/>
</dbReference>